<organism evidence="1 2">
    <name type="scientific">Rothia mucilaginosa (strain DY-18)</name>
    <name type="common">Stomatococcus mucilaginosus</name>
    <dbReference type="NCBI Taxonomy" id="680646"/>
    <lineage>
        <taxon>Bacteria</taxon>
        <taxon>Bacillati</taxon>
        <taxon>Actinomycetota</taxon>
        <taxon>Actinomycetes</taxon>
        <taxon>Micrococcales</taxon>
        <taxon>Micrococcaceae</taxon>
        <taxon>Rothia</taxon>
    </lineage>
</organism>
<proteinExistence type="predicted"/>
<evidence type="ECO:0000313" key="2">
    <source>
        <dbReference type="Proteomes" id="UP000001883"/>
    </source>
</evidence>
<dbReference type="AlphaFoldDB" id="D2NPV3"/>
<dbReference type="KEGG" id="rmu:RMDY18_18390"/>
<dbReference type="HOGENOM" id="CLU_3375706_0_0_11"/>
<protein>
    <submittedName>
        <fullName evidence="1">Uncharacterized protein</fullName>
    </submittedName>
</protein>
<dbReference type="EMBL" id="AP011540">
    <property type="protein sequence ID" value="BAI65671.1"/>
    <property type="molecule type" value="Genomic_DNA"/>
</dbReference>
<evidence type="ECO:0000313" key="1">
    <source>
        <dbReference type="EMBL" id="BAI65671.1"/>
    </source>
</evidence>
<name>D2NPV3_ROTMD</name>
<sequence>MPGGTDDVNDKPNYLSVMNYCYQLRVWFPRRTSL</sequence>
<keyword evidence="2" id="KW-1185">Reference proteome</keyword>
<reference evidence="1 2" key="2">
    <citation type="journal article" date="2010" name="J Osaka Dent Univ">
        <title>Isolation and identification of Rothia mucilaginosa from persistent apical periodontitis lesions.</title>
        <authorList>
            <person name="Yamane K."/>
            <person name="Yoshida M."/>
            <person name="Fujihira T."/>
            <person name="Baba T."/>
            <person name="Tsuji N."/>
            <person name="Hayashi H."/>
            <person name="Sugimori C."/>
            <person name="Yamanaka T."/>
            <person name="Mashimo C."/>
            <person name="Nambu T."/>
            <person name="Kawai H."/>
            <person name="Fukushima H."/>
        </authorList>
    </citation>
    <scope>NUCLEOTIDE SEQUENCE [LARGE SCALE GENOMIC DNA]</scope>
    <source>
        <strain evidence="1 2">DY-18</strain>
    </source>
</reference>
<reference evidence="1 2" key="3">
    <citation type="journal article" date="2010" name="Sequencing">
        <title>Complete Genome Sequence of Rothia mucilaginosa DY-18: A Clinical Isolate with Dense Meshwork-Like Structures from a Persistent Apical Periodontitis Lesion.</title>
        <authorList>
            <person name="Yamane K."/>
            <person name="Nambu T."/>
            <person name="Yamanaka T."/>
            <person name="Mashimo C."/>
            <person name="Sugimori C."/>
            <person name="Leung K.-P."/>
            <person name="Fukushima H."/>
        </authorList>
    </citation>
    <scope>NUCLEOTIDE SEQUENCE [LARGE SCALE GENOMIC DNA]</scope>
    <source>
        <strain evidence="1 2">DY-18</strain>
    </source>
</reference>
<accession>D2NPV3</accession>
<dbReference type="Proteomes" id="UP000001883">
    <property type="component" value="Chromosome"/>
</dbReference>
<reference evidence="2" key="1">
    <citation type="submission" date="2009-07" db="EMBL/GenBank/DDBJ databases">
        <title>Complete genome sequence of Rothia mucilaginosa DJ.</title>
        <authorList>
            <person name="Yamane K."/>
            <person name="Nambu T."/>
            <person name="Mashimo C."/>
            <person name="Sugimori C."/>
            <person name="Yamanaka T."/>
            <person name="Leung K."/>
            <person name="Fukushima H."/>
        </authorList>
    </citation>
    <scope>NUCLEOTIDE SEQUENCE [LARGE SCALE GENOMIC DNA]</scope>
    <source>
        <strain evidence="2">DY-18</strain>
    </source>
</reference>
<gene>
    <name evidence="1" type="ordered locus">RMDY18_18390</name>
</gene>